<evidence type="ECO:0000259" key="14">
    <source>
        <dbReference type="PROSITE" id="PS50109"/>
    </source>
</evidence>
<dbReference type="GO" id="GO:0000155">
    <property type="term" value="F:phosphorelay sensor kinase activity"/>
    <property type="evidence" value="ECO:0007669"/>
    <property type="project" value="InterPro"/>
</dbReference>
<evidence type="ECO:0000256" key="8">
    <source>
        <dbReference type="ARBA" id="ARBA00022777"/>
    </source>
</evidence>
<dbReference type="InterPro" id="IPR003660">
    <property type="entry name" value="HAMP_dom"/>
</dbReference>
<evidence type="ECO:0000313" key="16">
    <source>
        <dbReference type="EMBL" id="BBA98859.1"/>
    </source>
</evidence>
<dbReference type="Proteomes" id="UP000595703">
    <property type="component" value="Chromosome"/>
</dbReference>
<dbReference type="PANTHER" id="PTHR45436:SF5">
    <property type="entry name" value="SENSOR HISTIDINE KINASE TRCS"/>
    <property type="match status" value="1"/>
</dbReference>
<dbReference type="Pfam" id="PF02518">
    <property type="entry name" value="HATPase_c"/>
    <property type="match status" value="1"/>
</dbReference>
<evidence type="ECO:0000256" key="10">
    <source>
        <dbReference type="ARBA" id="ARBA00023012"/>
    </source>
</evidence>
<dbReference type="InterPro" id="IPR036890">
    <property type="entry name" value="HATPase_C_sf"/>
</dbReference>
<reference evidence="16 17" key="4">
    <citation type="journal article" date="2020" name="Sci. Rep.">
        <title>beta-carboline chemical signals induce reveromycin production through a LuxR family regulator in Streptomyces sp. SN-593.</title>
        <authorList>
            <person name="Panthee S."/>
            <person name="Kito N."/>
            <person name="Hayashi T."/>
            <person name="Shimizu T."/>
            <person name="Ishikawa J."/>
            <person name="Hamamoto H."/>
            <person name="Osada H."/>
            <person name="Takahashi S."/>
        </authorList>
    </citation>
    <scope>NUCLEOTIDE SEQUENCE [LARGE SCALE GENOMIC DNA]</scope>
    <source>
        <strain evidence="16 17">SN-593</strain>
    </source>
</reference>
<gene>
    <name evidence="16" type="ORF">RVR_5217</name>
</gene>
<evidence type="ECO:0000256" key="3">
    <source>
        <dbReference type="ARBA" id="ARBA00004236"/>
    </source>
</evidence>
<keyword evidence="10" id="KW-0902">Two-component regulatory system</keyword>
<comment type="catalytic activity">
    <reaction evidence="1">
        <text>ATP + protein L-histidine = ADP + protein N-phospho-L-histidine.</text>
        <dbReference type="EC" id="2.7.13.3"/>
    </reaction>
</comment>
<sequence>MRFGRVGFGRVGFGQARPARERLARTKLGRIPLGRPPAGFRWSAVSLRSRLVLLALVLVLLGLAVSDTVVLGSVRGQLVRRVDQQLQRYGQPLARRLGSEGVPPRYAVPGPGRGGVLGTSGADGAGAPGGPGSVPGSAPDSVPGSVSADGTTGTNGVTGTTGTTGSRPWLPSQFVVAFAASDGRVVQQIRLPVAANDPQPLWPTMDAAQLRSRFDLPFDVRSDHGGGSWRVLIVPVGGDSGAGGDHGGGDRGRFVGGAAAAPPPAGVVVASSLDDVSSTTSRLSTAFLVIGGVVVALLGVAGWFAVRAGLRPLRRIEATAAEIAAGRPLSHRMPAASPGTEVGRLSSALNGMLAQIESAFAARAESEQQMRRFVADASHELRTPLAGIRGFAELYRMGALADEADVKRTMARIESEAVRLGGLVEDLLTLVRMDEQRPLQLAPMDLRTLAVDALHDTTALDPTRQVTLTGPGDRDSAPGPAPVLGDEARLRQVVANLVGNAVAHTPQGTPVRIGVGTSGGHGVLEVADRGPGLAPDQAARVFERFYRVDASRSRAAGGGAGLGLAIAAALVAAHHGTVELDTAPGKGATFRIRLPSAH</sequence>
<dbReference type="SUPFAM" id="SSF47384">
    <property type="entry name" value="Homodimeric domain of signal transducing histidine kinase"/>
    <property type="match status" value="1"/>
</dbReference>
<dbReference type="KEGG" id="arev:RVR_5217"/>
<name>A0A7U3VPN5_9ACTN</name>
<evidence type="ECO:0000256" key="13">
    <source>
        <dbReference type="SAM" id="Phobius"/>
    </source>
</evidence>
<dbReference type="Gene3D" id="1.10.287.130">
    <property type="match status" value="1"/>
</dbReference>
<dbReference type="CDD" id="cd00075">
    <property type="entry name" value="HATPase"/>
    <property type="match status" value="1"/>
</dbReference>
<organism evidence="16 17">
    <name type="scientific">Actinacidiphila reveromycinica</name>
    <dbReference type="NCBI Taxonomy" id="659352"/>
    <lineage>
        <taxon>Bacteria</taxon>
        <taxon>Bacillati</taxon>
        <taxon>Actinomycetota</taxon>
        <taxon>Actinomycetes</taxon>
        <taxon>Kitasatosporales</taxon>
        <taxon>Streptomycetaceae</taxon>
        <taxon>Actinacidiphila</taxon>
    </lineage>
</organism>
<dbReference type="CDD" id="cd00082">
    <property type="entry name" value="HisKA"/>
    <property type="match status" value="1"/>
</dbReference>
<evidence type="ECO:0000256" key="7">
    <source>
        <dbReference type="ARBA" id="ARBA00022692"/>
    </source>
</evidence>
<dbReference type="InterPro" id="IPR050428">
    <property type="entry name" value="TCS_sensor_his_kinase"/>
</dbReference>
<reference evidence="16 17" key="1">
    <citation type="journal article" date="2010" name="J. Bacteriol.">
        <title>Biochemical characterization of a novel indole prenyltransferase from Streptomyces sp. SN-593.</title>
        <authorList>
            <person name="Takahashi S."/>
            <person name="Takagi H."/>
            <person name="Toyoda A."/>
            <person name="Uramoto M."/>
            <person name="Nogawa T."/>
            <person name="Ueki M."/>
            <person name="Sakaki Y."/>
            <person name="Osada H."/>
        </authorList>
    </citation>
    <scope>NUCLEOTIDE SEQUENCE [LARGE SCALE GENOMIC DNA]</scope>
    <source>
        <strain evidence="16 17">SN-593</strain>
    </source>
</reference>
<dbReference type="FunFam" id="1.10.287.130:FF:000001">
    <property type="entry name" value="Two-component sensor histidine kinase"/>
    <property type="match status" value="1"/>
</dbReference>
<evidence type="ECO:0000259" key="15">
    <source>
        <dbReference type="PROSITE" id="PS50885"/>
    </source>
</evidence>
<dbReference type="PRINTS" id="PR00344">
    <property type="entry name" value="BCTRLSENSOR"/>
</dbReference>
<feature type="region of interest" description="Disordered" evidence="12">
    <location>
        <begin position="462"/>
        <end position="484"/>
    </location>
</feature>
<keyword evidence="11 13" id="KW-0472">Membrane</keyword>
<dbReference type="Gene3D" id="6.10.340.10">
    <property type="match status" value="1"/>
</dbReference>
<feature type="compositionally biased region" description="Gly residues" evidence="12">
    <location>
        <begin position="111"/>
        <end position="133"/>
    </location>
</feature>
<feature type="domain" description="HAMP" evidence="15">
    <location>
        <begin position="307"/>
        <end position="361"/>
    </location>
</feature>
<dbReference type="SUPFAM" id="SSF55874">
    <property type="entry name" value="ATPase domain of HSP90 chaperone/DNA topoisomerase II/histidine kinase"/>
    <property type="match status" value="1"/>
</dbReference>
<protein>
    <recommendedName>
        <fullName evidence="4">histidine kinase</fullName>
        <ecNumber evidence="4">2.7.13.3</ecNumber>
    </recommendedName>
</protein>
<evidence type="ECO:0000256" key="9">
    <source>
        <dbReference type="ARBA" id="ARBA00022989"/>
    </source>
</evidence>
<dbReference type="GO" id="GO:0005886">
    <property type="term" value="C:plasma membrane"/>
    <property type="evidence" value="ECO:0007669"/>
    <property type="project" value="UniProtKB-SubCell"/>
</dbReference>
<dbReference type="InterPro" id="IPR004358">
    <property type="entry name" value="Sig_transdc_His_kin-like_C"/>
</dbReference>
<dbReference type="FunFam" id="3.30.565.10:FF:000006">
    <property type="entry name" value="Sensor histidine kinase WalK"/>
    <property type="match status" value="1"/>
</dbReference>
<keyword evidence="8 16" id="KW-0418">Kinase</keyword>
<evidence type="ECO:0000256" key="11">
    <source>
        <dbReference type="ARBA" id="ARBA00023136"/>
    </source>
</evidence>
<dbReference type="AlphaFoldDB" id="A0A7U3VPN5"/>
<dbReference type="InterPro" id="IPR003594">
    <property type="entry name" value="HATPase_dom"/>
</dbReference>
<dbReference type="EMBL" id="AP018365">
    <property type="protein sequence ID" value="BBA98859.1"/>
    <property type="molecule type" value="Genomic_DNA"/>
</dbReference>
<comment type="subcellular location">
    <subcellularLocation>
        <location evidence="3">Cell membrane</location>
    </subcellularLocation>
</comment>
<accession>A0A7U3VPN5</accession>
<dbReference type="InterPro" id="IPR003661">
    <property type="entry name" value="HisK_dim/P_dom"/>
</dbReference>
<evidence type="ECO:0000256" key="2">
    <source>
        <dbReference type="ARBA" id="ARBA00001968"/>
    </source>
</evidence>
<dbReference type="PANTHER" id="PTHR45436">
    <property type="entry name" value="SENSOR HISTIDINE KINASE YKOH"/>
    <property type="match status" value="1"/>
</dbReference>
<dbReference type="PROSITE" id="PS50885">
    <property type="entry name" value="HAMP"/>
    <property type="match status" value="1"/>
</dbReference>
<dbReference type="SUPFAM" id="SSF158472">
    <property type="entry name" value="HAMP domain-like"/>
    <property type="match status" value="1"/>
</dbReference>
<evidence type="ECO:0000313" key="17">
    <source>
        <dbReference type="Proteomes" id="UP000595703"/>
    </source>
</evidence>
<feature type="domain" description="Histidine kinase" evidence="14">
    <location>
        <begin position="376"/>
        <end position="598"/>
    </location>
</feature>
<keyword evidence="7 13" id="KW-0812">Transmembrane</keyword>
<evidence type="ECO:0000256" key="1">
    <source>
        <dbReference type="ARBA" id="ARBA00000085"/>
    </source>
</evidence>
<evidence type="ECO:0000256" key="12">
    <source>
        <dbReference type="SAM" id="MobiDB-lite"/>
    </source>
</evidence>
<dbReference type="PROSITE" id="PS50109">
    <property type="entry name" value="HIS_KIN"/>
    <property type="match status" value="1"/>
</dbReference>
<dbReference type="InterPro" id="IPR005467">
    <property type="entry name" value="His_kinase_dom"/>
</dbReference>
<keyword evidence="17" id="KW-1185">Reference proteome</keyword>
<dbReference type="Gene3D" id="3.30.565.10">
    <property type="entry name" value="Histidine kinase-like ATPase, C-terminal domain"/>
    <property type="match status" value="1"/>
</dbReference>
<dbReference type="SMART" id="SM00304">
    <property type="entry name" value="HAMP"/>
    <property type="match status" value="1"/>
</dbReference>
<keyword evidence="5" id="KW-0597">Phosphoprotein</keyword>
<proteinExistence type="predicted"/>
<feature type="region of interest" description="Disordered" evidence="12">
    <location>
        <begin position="96"/>
        <end position="168"/>
    </location>
</feature>
<dbReference type="Pfam" id="PF00512">
    <property type="entry name" value="HisKA"/>
    <property type="match status" value="1"/>
</dbReference>
<keyword evidence="6" id="KW-0808">Transferase</keyword>
<evidence type="ECO:0000256" key="5">
    <source>
        <dbReference type="ARBA" id="ARBA00022553"/>
    </source>
</evidence>
<comment type="cofactor">
    <cofactor evidence="2">
        <name>a divalent metal cation</name>
        <dbReference type="ChEBI" id="CHEBI:60240"/>
    </cofactor>
</comment>
<feature type="compositionally biased region" description="Low complexity" evidence="12">
    <location>
        <begin position="134"/>
        <end position="165"/>
    </location>
</feature>
<feature type="transmembrane region" description="Helical" evidence="13">
    <location>
        <begin position="51"/>
        <end position="74"/>
    </location>
</feature>
<evidence type="ECO:0000256" key="4">
    <source>
        <dbReference type="ARBA" id="ARBA00012438"/>
    </source>
</evidence>
<dbReference type="SMART" id="SM00388">
    <property type="entry name" value="HisKA"/>
    <property type="match status" value="1"/>
</dbReference>
<keyword evidence="9 13" id="KW-1133">Transmembrane helix</keyword>
<dbReference type="EC" id="2.7.13.3" evidence="4"/>
<dbReference type="Pfam" id="PF00672">
    <property type="entry name" value="HAMP"/>
    <property type="match status" value="1"/>
</dbReference>
<reference evidence="16 17" key="3">
    <citation type="journal article" date="2011" name="Nat. Chem. Biol.">
        <title>Reveromycin A biosynthesis uses RevG and RevJ for stereospecific spiroacetal formation.</title>
        <authorList>
            <person name="Takahashi S."/>
            <person name="Toyoda A."/>
            <person name="Sekiyama Y."/>
            <person name="Takagi H."/>
            <person name="Nogawa T."/>
            <person name="Uramoto M."/>
            <person name="Suzuki R."/>
            <person name="Koshino H."/>
            <person name="Kumano T."/>
            <person name="Panthee S."/>
            <person name="Dairi T."/>
            <person name="Ishikawa J."/>
            <person name="Ikeda H."/>
            <person name="Sakaki Y."/>
            <person name="Osada H."/>
        </authorList>
    </citation>
    <scope>NUCLEOTIDE SEQUENCE [LARGE SCALE GENOMIC DNA]</scope>
    <source>
        <strain evidence="16 17">SN-593</strain>
    </source>
</reference>
<evidence type="ECO:0000256" key="6">
    <source>
        <dbReference type="ARBA" id="ARBA00022679"/>
    </source>
</evidence>
<dbReference type="InterPro" id="IPR036097">
    <property type="entry name" value="HisK_dim/P_sf"/>
</dbReference>
<dbReference type="SMART" id="SM00387">
    <property type="entry name" value="HATPase_c"/>
    <property type="match status" value="1"/>
</dbReference>
<feature type="transmembrane region" description="Helical" evidence="13">
    <location>
        <begin position="286"/>
        <end position="306"/>
    </location>
</feature>
<reference evidence="16 17" key="2">
    <citation type="journal article" date="2011" name="J. Antibiot.">
        <title>Furaquinocins I and J: novel polyketide isoprenoid hybrid compounds from Streptomyces reveromyceticus SN-593.</title>
        <authorList>
            <person name="Panthee S."/>
            <person name="Takahashi S."/>
            <person name="Takagi H."/>
            <person name="Nogawa T."/>
            <person name="Oowada E."/>
            <person name="Uramoto M."/>
            <person name="Osada H."/>
        </authorList>
    </citation>
    <scope>NUCLEOTIDE SEQUENCE [LARGE SCALE GENOMIC DNA]</scope>
    <source>
        <strain evidence="16 17">SN-593</strain>
    </source>
</reference>
<dbReference type="GO" id="GO:0005509">
    <property type="term" value="F:calcium ion binding"/>
    <property type="evidence" value="ECO:0007669"/>
    <property type="project" value="UniProtKB-ARBA"/>
</dbReference>